<dbReference type="AlphaFoldDB" id="A0A1H8SYD2"/>
<evidence type="ECO:0000313" key="5">
    <source>
        <dbReference type="Proteomes" id="UP000199300"/>
    </source>
</evidence>
<feature type="active site" description="Proton donor" evidence="2">
    <location>
        <position position="49"/>
    </location>
</feature>
<dbReference type="NCBIfam" id="TIGR02258">
    <property type="entry name" value="2_5_ligase"/>
    <property type="match status" value="1"/>
</dbReference>
<dbReference type="OrthoDB" id="9789350at2"/>
<proteinExistence type="inferred from homology"/>
<dbReference type="Pfam" id="PF10469">
    <property type="entry name" value="AKAP7_NLS"/>
    <property type="match status" value="1"/>
</dbReference>
<evidence type="ECO:0000313" key="4">
    <source>
        <dbReference type="EMBL" id="SEO83780.1"/>
    </source>
</evidence>
<evidence type="ECO:0000256" key="1">
    <source>
        <dbReference type="ARBA" id="ARBA00022801"/>
    </source>
</evidence>
<dbReference type="STRING" id="872970.SAMN04488134_1147"/>
<feature type="short sequence motif" description="HXTX 1" evidence="2">
    <location>
        <begin position="49"/>
        <end position="52"/>
    </location>
</feature>
<comment type="function">
    <text evidence="2">Hydrolyzes RNA 2',3'-cyclic phosphodiester to an RNA 2'-phosphomonoester.</text>
</comment>
<dbReference type="Gene3D" id="3.90.1140.10">
    <property type="entry name" value="Cyclic phosphodiesterase"/>
    <property type="match status" value="1"/>
</dbReference>
<dbReference type="PANTHER" id="PTHR35561:SF1">
    <property type="entry name" value="RNA 2',3'-CYCLIC PHOSPHODIESTERASE"/>
    <property type="match status" value="1"/>
</dbReference>
<dbReference type="InterPro" id="IPR004175">
    <property type="entry name" value="RNA_CPDase"/>
</dbReference>
<keyword evidence="1 2" id="KW-0378">Hydrolase</keyword>
<protein>
    <recommendedName>
        <fullName evidence="2">RNA 2',3'-cyclic phosphodiesterase</fullName>
        <shortName evidence="2">RNA 2',3'-CPDase</shortName>
        <ecNumber evidence="2">3.1.4.58</ecNumber>
    </recommendedName>
</protein>
<sequence length="191" mass="22048">MENGHLPHYFIAVELSEGLKKWLALQQSKLQLTIGHNTYKSWTAEADFHITLAFLGALPAQQIEQLMTCMRKQESLLSDTVCIADLHFFGNATGPRVVWFGIAEEQKIMTFYSIVQKWLSNLKSPPINQSFQPHITIAKKCQKKWLTPLVLRKLDDHFSDCYSEHLKAICLYSIDMMSVPKYKCVYRLPLK</sequence>
<comment type="catalytic activity">
    <reaction evidence="2">
        <text>a 3'-end 2',3'-cyclophospho-ribonucleotide-RNA + H2O = a 3'-end 2'-phospho-ribonucleotide-RNA + H(+)</text>
        <dbReference type="Rhea" id="RHEA:11828"/>
        <dbReference type="Rhea" id="RHEA-COMP:10464"/>
        <dbReference type="Rhea" id="RHEA-COMP:17353"/>
        <dbReference type="ChEBI" id="CHEBI:15377"/>
        <dbReference type="ChEBI" id="CHEBI:15378"/>
        <dbReference type="ChEBI" id="CHEBI:83064"/>
        <dbReference type="ChEBI" id="CHEBI:173113"/>
        <dbReference type="EC" id="3.1.4.58"/>
    </reaction>
</comment>
<accession>A0A1H8SYD2</accession>
<gene>
    <name evidence="4" type="ORF">SAMN04488134_1147</name>
</gene>
<dbReference type="GO" id="GO:0016874">
    <property type="term" value="F:ligase activity"/>
    <property type="evidence" value="ECO:0007669"/>
    <property type="project" value="UniProtKB-KW"/>
</dbReference>
<organism evidence="4 5">
    <name type="scientific">Amphibacillus marinus</name>
    <dbReference type="NCBI Taxonomy" id="872970"/>
    <lineage>
        <taxon>Bacteria</taxon>
        <taxon>Bacillati</taxon>
        <taxon>Bacillota</taxon>
        <taxon>Bacilli</taxon>
        <taxon>Bacillales</taxon>
        <taxon>Bacillaceae</taxon>
        <taxon>Amphibacillus</taxon>
    </lineage>
</organism>
<evidence type="ECO:0000256" key="2">
    <source>
        <dbReference type="HAMAP-Rule" id="MF_01940"/>
    </source>
</evidence>
<reference evidence="4 5" key="1">
    <citation type="submission" date="2016-10" db="EMBL/GenBank/DDBJ databases">
        <authorList>
            <person name="de Groot N.N."/>
        </authorList>
    </citation>
    <scope>NUCLEOTIDE SEQUENCE [LARGE SCALE GENOMIC DNA]</scope>
    <source>
        <strain evidence="4 5">CGMCC 1.10434</strain>
    </source>
</reference>
<dbReference type="InterPro" id="IPR009097">
    <property type="entry name" value="Cyclic_Pdiesterase"/>
</dbReference>
<dbReference type="RefSeq" id="WP_091499961.1">
    <property type="nucleotide sequence ID" value="NZ_FODJ01000014.1"/>
</dbReference>
<name>A0A1H8SYD2_9BACI</name>
<feature type="active site" description="Proton acceptor" evidence="2">
    <location>
        <position position="134"/>
    </location>
</feature>
<evidence type="ECO:0000259" key="3">
    <source>
        <dbReference type="Pfam" id="PF10469"/>
    </source>
</evidence>
<dbReference type="InterPro" id="IPR019510">
    <property type="entry name" value="AKAP7-like_phosphoesterase"/>
</dbReference>
<dbReference type="HAMAP" id="MF_01940">
    <property type="entry name" value="RNA_CPDase"/>
    <property type="match status" value="1"/>
</dbReference>
<dbReference type="Proteomes" id="UP000199300">
    <property type="component" value="Unassembled WGS sequence"/>
</dbReference>
<dbReference type="GO" id="GO:0008664">
    <property type="term" value="F:RNA 2',3'-cyclic 3'-phosphodiesterase activity"/>
    <property type="evidence" value="ECO:0007669"/>
    <property type="project" value="UniProtKB-EC"/>
</dbReference>
<dbReference type="PANTHER" id="PTHR35561">
    <property type="entry name" value="RNA 2',3'-CYCLIC PHOSPHODIESTERASE"/>
    <property type="match status" value="1"/>
</dbReference>
<feature type="domain" description="A-kinase anchor protein 7-like phosphoesterase" evidence="3">
    <location>
        <begin position="7"/>
        <end position="144"/>
    </location>
</feature>
<dbReference type="EC" id="3.1.4.58" evidence="2"/>
<feature type="short sequence motif" description="HXTX 2" evidence="2">
    <location>
        <begin position="134"/>
        <end position="137"/>
    </location>
</feature>
<keyword evidence="4" id="KW-0436">Ligase</keyword>
<dbReference type="GO" id="GO:0004113">
    <property type="term" value="F:2',3'-cyclic-nucleotide 3'-phosphodiesterase activity"/>
    <property type="evidence" value="ECO:0007669"/>
    <property type="project" value="InterPro"/>
</dbReference>
<keyword evidence="5" id="KW-1185">Reference proteome</keyword>
<dbReference type="SUPFAM" id="SSF55144">
    <property type="entry name" value="LigT-like"/>
    <property type="match status" value="1"/>
</dbReference>
<comment type="similarity">
    <text evidence="2">Belongs to the 2H phosphoesterase superfamily. ThpR family.</text>
</comment>
<dbReference type="EMBL" id="FODJ01000014">
    <property type="protein sequence ID" value="SEO83780.1"/>
    <property type="molecule type" value="Genomic_DNA"/>
</dbReference>